<comment type="caution">
    <text evidence="2">The sequence shown here is derived from an EMBL/GenBank/DDBJ whole genome shotgun (WGS) entry which is preliminary data.</text>
</comment>
<dbReference type="Proteomes" id="UP000198740">
    <property type="component" value="Unassembled WGS sequence"/>
</dbReference>
<dbReference type="AlphaFoldDB" id="A0A1H1ILB0"/>
<dbReference type="InterPro" id="IPR013320">
    <property type="entry name" value="ConA-like_dom_sf"/>
</dbReference>
<dbReference type="OrthoDB" id="7068407at2"/>
<reference evidence="1 3" key="1">
    <citation type="submission" date="2016-10" db="EMBL/GenBank/DDBJ databases">
        <authorList>
            <person name="Varghese N."/>
            <person name="Submissions S."/>
        </authorList>
    </citation>
    <scope>NUCLEOTIDE SEQUENCE [LARGE SCALE GENOMIC DNA]</scope>
    <source>
        <strain evidence="1 3">BS2976</strain>
    </source>
</reference>
<proteinExistence type="predicted"/>
<gene>
    <name evidence="2" type="ORF">FIV39_19735</name>
    <name evidence="1" type="ORF">SAMN04490186_5866</name>
</gene>
<dbReference type="EMBL" id="FNKM01000002">
    <property type="protein sequence ID" value="SDR38444.1"/>
    <property type="molecule type" value="Genomic_DNA"/>
</dbReference>
<evidence type="ECO:0000313" key="4">
    <source>
        <dbReference type="Proteomes" id="UP000317267"/>
    </source>
</evidence>
<dbReference type="EMBL" id="VFES01000012">
    <property type="protein sequence ID" value="TWR64417.1"/>
    <property type="molecule type" value="Genomic_DNA"/>
</dbReference>
<organism evidence="2 4">
    <name type="scientific">Pseudomonas grimontii</name>
    <dbReference type="NCBI Taxonomy" id="129847"/>
    <lineage>
        <taxon>Bacteria</taxon>
        <taxon>Pseudomonadati</taxon>
        <taxon>Pseudomonadota</taxon>
        <taxon>Gammaproteobacteria</taxon>
        <taxon>Pseudomonadales</taxon>
        <taxon>Pseudomonadaceae</taxon>
        <taxon>Pseudomonas</taxon>
    </lineage>
</organism>
<reference evidence="2 4" key="2">
    <citation type="submission" date="2019-06" db="EMBL/GenBank/DDBJ databases">
        <title>Pseudomonas bimorpha sp. nov. isolated from bovine raw milk and skim milk concentrate.</title>
        <authorList>
            <person name="Hofmann K."/>
            <person name="Huptas C."/>
            <person name="Doll E."/>
            <person name="Scherer S."/>
            <person name="Wenning M."/>
        </authorList>
    </citation>
    <scope>NUCLEOTIDE SEQUENCE [LARGE SCALE GENOMIC DNA]</scope>
    <source>
        <strain evidence="2 4">DSM 17515</strain>
    </source>
</reference>
<evidence type="ECO:0000313" key="2">
    <source>
        <dbReference type="EMBL" id="TWR64417.1"/>
    </source>
</evidence>
<accession>A0A1H1ILB0</accession>
<evidence type="ECO:0000313" key="1">
    <source>
        <dbReference type="EMBL" id="SDR38444.1"/>
    </source>
</evidence>
<protein>
    <submittedName>
        <fullName evidence="2">LamG domain-containing protein</fullName>
    </submittedName>
</protein>
<keyword evidence="3" id="KW-1185">Reference proteome</keyword>
<evidence type="ECO:0000313" key="3">
    <source>
        <dbReference type="Proteomes" id="UP000198740"/>
    </source>
</evidence>
<dbReference type="SUPFAM" id="SSF49899">
    <property type="entry name" value="Concanavalin A-like lectins/glucanases"/>
    <property type="match status" value="1"/>
</dbReference>
<dbReference type="Proteomes" id="UP000317267">
    <property type="component" value="Unassembled WGS sequence"/>
</dbReference>
<dbReference type="RefSeq" id="WP_090407960.1">
    <property type="nucleotide sequence ID" value="NZ_FNKM01000002.1"/>
</dbReference>
<name>A0A1H1ILB0_9PSED</name>
<sequence>MSTAGIRINQPFLNDSLTVGGSLAEALVGDSHLINWYQADARSLTLEGAEIVSFNDKKPTGSKYTRNSGSNSATLVNALFGIYPGAKFNPAESDKSVFSGSTPNLGVPFSWAGVATLSGNAASGTLFGTFTSSTVRSILRVGVGTTALQFQYGTTQTAALPVTLGQPFAFAAGFDGTNLFLKVNGAESIVPVAGAPGSSTMALGGLTSGGQFWDGTVSDIFVCDLALSAPDSANQALLRKIRNFTQTVYGVSA</sequence>